<dbReference type="PANTHER" id="PTHR33121:SF70">
    <property type="entry name" value="SIGNALING PROTEIN YKOW"/>
    <property type="match status" value="1"/>
</dbReference>
<name>A0A4Q7MAX9_9MICO</name>
<dbReference type="SUPFAM" id="SSF141868">
    <property type="entry name" value="EAL domain-like"/>
    <property type="match status" value="1"/>
</dbReference>
<dbReference type="Pfam" id="PF00563">
    <property type="entry name" value="EAL"/>
    <property type="match status" value="1"/>
</dbReference>
<evidence type="ECO:0000259" key="1">
    <source>
        <dbReference type="PROSITE" id="PS50883"/>
    </source>
</evidence>
<gene>
    <name evidence="2" type="ORF">EV187_3311</name>
</gene>
<protein>
    <submittedName>
        <fullName evidence="2">EAL domain-containing protein (Putative c-di-GMP-specific phosphodiesterase class I)</fullName>
    </submittedName>
</protein>
<dbReference type="PANTHER" id="PTHR33121">
    <property type="entry name" value="CYCLIC DI-GMP PHOSPHODIESTERASE PDEF"/>
    <property type="match status" value="1"/>
</dbReference>
<dbReference type="Gene3D" id="3.20.20.450">
    <property type="entry name" value="EAL domain"/>
    <property type="match status" value="1"/>
</dbReference>
<dbReference type="AlphaFoldDB" id="A0A4Q7MAX9"/>
<feature type="domain" description="EAL" evidence="1">
    <location>
        <begin position="39"/>
        <end position="287"/>
    </location>
</feature>
<dbReference type="EMBL" id="SGWY01000004">
    <property type="protein sequence ID" value="RZS63409.1"/>
    <property type="molecule type" value="Genomic_DNA"/>
</dbReference>
<dbReference type="InterPro" id="IPR001633">
    <property type="entry name" value="EAL_dom"/>
</dbReference>
<dbReference type="SMART" id="SM00052">
    <property type="entry name" value="EAL"/>
    <property type="match status" value="1"/>
</dbReference>
<proteinExistence type="predicted"/>
<dbReference type="InterPro" id="IPR050706">
    <property type="entry name" value="Cyclic-di-GMP_PDE-like"/>
</dbReference>
<sequence length="298" mass="31970">MGSIRIRRPAVCLFARSGVARHNGPGAVVAPGRDAMSEQERLARELALAAERGEIIAQYQPQVDLRDGLLVALEALSRWRHPKRGVVAPREFIPLAEATGAMVAIGDVMLESACRYGAALVRTGRRIEVAVNVAAAQLGEARFAERVAHHLQESGMPAALLTLELTETRPVPAEAAETLTGIHAIGVGVSVDDVRTVEEAEARVRALPITELKVDRSVIRRLPDDRGIAAQLVGFAREHGFRSVAEGVETRPQLVAVRELGFDRAQGYLFGRPVPARRMSARLAVGSPTAGRVAQSAS</sequence>
<evidence type="ECO:0000313" key="2">
    <source>
        <dbReference type="EMBL" id="RZS63409.1"/>
    </source>
</evidence>
<dbReference type="CDD" id="cd01948">
    <property type="entry name" value="EAL"/>
    <property type="match status" value="1"/>
</dbReference>
<organism evidence="2 3">
    <name type="scientific">Agromyces ramosus</name>
    <dbReference type="NCBI Taxonomy" id="33879"/>
    <lineage>
        <taxon>Bacteria</taxon>
        <taxon>Bacillati</taxon>
        <taxon>Actinomycetota</taxon>
        <taxon>Actinomycetes</taxon>
        <taxon>Micrococcales</taxon>
        <taxon>Microbacteriaceae</taxon>
        <taxon>Agromyces</taxon>
    </lineage>
</organism>
<dbReference type="PROSITE" id="PS50883">
    <property type="entry name" value="EAL"/>
    <property type="match status" value="1"/>
</dbReference>
<keyword evidence="3" id="KW-1185">Reference proteome</keyword>
<evidence type="ECO:0000313" key="3">
    <source>
        <dbReference type="Proteomes" id="UP000293289"/>
    </source>
</evidence>
<reference evidence="2 3" key="1">
    <citation type="submission" date="2019-02" db="EMBL/GenBank/DDBJ databases">
        <title>Genomic Encyclopedia of Type Strains, Phase IV (KMG-IV): sequencing the most valuable type-strain genomes for metagenomic binning, comparative biology and taxonomic classification.</title>
        <authorList>
            <person name="Goeker M."/>
        </authorList>
    </citation>
    <scope>NUCLEOTIDE SEQUENCE [LARGE SCALE GENOMIC DNA]</scope>
    <source>
        <strain evidence="2 3">DSM 43045</strain>
    </source>
</reference>
<accession>A0A4Q7MAX9</accession>
<dbReference type="GO" id="GO:0071111">
    <property type="term" value="F:cyclic-guanylate-specific phosphodiesterase activity"/>
    <property type="evidence" value="ECO:0007669"/>
    <property type="project" value="InterPro"/>
</dbReference>
<dbReference type="Proteomes" id="UP000293289">
    <property type="component" value="Unassembled WGS sequence"/>
</dbReference>
<dbReference type="InterPro" id="IPR035919">
    <property type="entry name" value="EAL_sf"/>
</dbReference>
<comment type="caution">
    <text evidence="2">The sequence shown here is derived from an EMBL/GenBank/DDBJ whole genome shotgun (WGS) entry which is preliminary data.</text>
</comment>